<proteinExistence type="predicted"/>
<protein>
    <submittedName>
        <fullName evidence="2">Uncharacterized protein</fullName>
    </submittedName>
</protein>
<name>A0A4U1BW09_9SPHI</name>
<feature type="transmembrane region" description="Helical" evidence="1">
    <location>
        <begin position="42"/>
        <end position="63"/>
    </location>
</feature>
<dbReference type="EMBL" id="SWBP01000004">
    <property type="protein sequence ID" value="TKB97039.1"/>
    <property type="molecule type" value="Genomic_DNA"/>
</dbReference>
<evidence type="ECO:0000313" key="3">
    <source>
        <dbReference type="Proteomes" id="UP000308181"/>
    </source>
</evidence>
<dbReference type="Proteomes" id="UP000308181">
    <property type="component" value="Unassembled WGS sequence"/>
</dbReference>
<gene>
    <name evidence="2" type="ORF">FA046_13300</name>
</gene>
<comment type="caution">
    <text evidence="2">The sequence shown here is derived from an EMBL/GenBank/DDBJ whole genome shotgun (WGS) entry which is preliminary data.</text>
</comment>
<dbReference type="AlphaFoldDB" id="A0A4U1BW09"/>
<evidence type="ECO:0000256" key="1">
    <source>
        <dbReference type="SAM" id="Phobius"/>
    </source>
</evidence>
<keyword evidence="1" id="KW-0472">Membrane</keyword>
<keyword evidence="1" id="KW-0812">Transmembrane</keyword>
<keyword evidence="3" id="KW-1185">Reference proteome</keyword>
<organism evidence="2 3">
    <name type="scientific">Pedobacter cryophilus</name>
    <dbReference type="NCBI Taxonomy" id="2571271"/>
    <lineage>
        <taxon>Bacteria</taxon>
        <taxon>Pseudomonadati</taxon>
        <taxon>Bacteroidota</taxon>
        <taxon>Sphingobacteriia</taxon>
        <taxon>Sphingobacteriales</taxon>
        <taxon>Sphingobacteriaceae</taxon>
        <taxon>Pedobacter</taxon>
    </lineage>
</organism>
<dbReference type="RefSeq" id="WP_136827004.1">
    <property type="nucleotide sequence ID" value="NZ_SWBP01000004.1"/>
</dbReference>
<feature type="transmembrane region" description="Helical" evidence="1">
    <location>
        <begin position="12"/>
        <end position="30"/>
    </location>
</feature>
<accession>A0A4U1BW09</accession>
<sequence length="76" mass="8476">MDFVTPAWGFKLLVLSAIVIFLIATIIVLAKKDVSLFKRVFLLVLTWLLPIIGGLSAILIVVLPNWRKSSGREKRG</sequence>
<reference evidence="2 3" key="1">
    <citation type="submission" date="2019-04" db="EMBL/GenBank/DDBJ databases">
        <title>Pedobacter sp. AR-3-17 sp. nov., isolated from Arctic soil.</title>
        <authorList>
            <person name="Dahal R.H."/>
            <person name="Kim D.-U."/>
        </authorList>
    </citation>
    <scope>NUCLEOTIDE SEQUENCE [LARGE SCALE GENOMIC DNA]</scope>
    <source>
        <strain evidence="2 3">AR-3-17</strain>
    </source>
</reference>
<evidence type="ECO:0000313" key="2">
    <source>
        <dbReference type="EMBL" id="TKB97039.1"/>
    </source>
</evidence>
<keyword evidence="1" id="KW-1133">Transmembrane helix</keyword>